<dbReference type="eggNOG" id="COG2197">
    <property type="taxonomic scope" value="Bacteria"/>
</dbReference>
<keyword evidence="3" id="KW-0804">Transcription</keyword>
<dbReference type="GO" id="GO:0003677">
    <property type="term" value="F:DNA binding"/>
    <property type="evidence" value="ECO:0007669"/>
    <property type="project" value="UniProtKB-KW"/>
</dbReference>
<reference evidence="5 6" key="1">
    <citation type="submission" date="2012-08" db="EMBL/GenBank/DDBJ databases">
        <title>Whole genome shotgun sequence of Gordonia rhizosphera NBRC 16068.</title>
        <authorList>
            <person name="Takarada H."/>
            <person name="Isaki S."/>
            <person name="Hosoyama A."/>
            <person name="Tsuchikane K."/>
            <person name="Katsumata H."/>
            <person name="Baba S."/>
            <person name="Ohji S."/>
            <person name="Yamazaki S."/>
            <person name="Fujita N."/>
        </authorList>
    </citation>
    <scope>NUCLEOTIDE SEQUENCE [LARGE SCALE GENOMIC DNA]</scope>
    <source>
        <strain evidence="5 6">NBRC 16068</strain>
    </source>
</reference>
<protein>
    <submittedName>
        <fullName evidence="5">Putative LuxR family transcriptional regulator</fullName>
    </submittedName>
</protein>
<dbReference type="CDD" id="cd06170">
    <property type="entry name" value="LuxR_C_like"/>
    <property type="match status" value="1"/>
</dbReference>
<dbReference type="Pfam" id="PF00196">
    <property type="entry name" value="GerE"/>
    <property type="match status" value="1"/>
</dbReference>
<dbReference type="InterPro" id="IPR016032">
    <property type="entry name" value="Sig_transdc_resp-reg_C-effctor"/>
</dbReference>
<name>K6VTN2_9ACTN</name>
<proteinExistence type="predicted"/>
<dbReference type="Proteomes" id="UP000008363">
    <property type="component" value="Unassembled WGS sequence"/>
</dbReference>
<dbReference type="PANTHER" id="PTHR44688">
    <property type="entry name" value="DNA-BINDING TRANSCRIPTIONAL ACTIVATOR DEVR_DOSR"/>
    <property type="match status" value="1"/>
</dbReference>
<dbReference type="STRING" id="1108045.GORHZ_092_00140"/>
<dbReference type="SUPFAM" id="SSF48452">
    <property type="entry name" value="TPR-like"/>
    <property type="match status" value="1"/>
</dbReference>
<dbReference type="PROSITE" id="PS50043">
    <property type="entry name" value="HTH_LUXR_2"/>
    <property type="match status" value="1"/>
</dbReference>
<evidence type="ECO:0000256" key="1">
    <source>
        <dbReference type="ARBA" id="ARBA00023015"/>
    </source>
</evidence>
<evidence type="ECO:0000256" key="2">
    <source>
        <dbReference type="ARBA" id="ARBA00023125"/>
    </source>
</evidence>
<feature type="domain" description="HTH luxR-type" evidence="4">
    <location>
        <begin position="139"/>
        <end position="204"/>
    </location>
</feature>
<accession>K6VTN2</accession>
<dbReference type="PANTHER" id="PTHR44688:SF16">
    <property type="entry name" value="DNA-BINDING TRANSCRIPTIONAL ACTIVATOR DEVR_DOSR"/>
    <property type="match status" value="1"/>
</dbReference>
<dbReference type="PRINTS" id="PR00038">
    <property type="entry name" value="HTHLUXR"/>
</dbReference>
<dbReference type="InterPro" id="IPR036388">
    <property type="entry name" value="WH-like_DNA-bd_sf"/>
</dbReference>
<dbReference type="SMART" id="SM00421">
    <property type="entry name" value="HTH_LUXR"/>
    <property type="match status" value="1"/>
</dbReference>
<keyword evidence="2" id="KW-0238">DNA-binding</keyword>
<evidence type="ECO:0000313" key="6">
    <source>
        <dbReference type="Proteomes" id="UP000008363"/>
    </source>
</evidence>
<dbReference type="SUPFAM" id="SSF46894">
    <property type="entry name" value="C-terminal effector domain of the bipartite response regulators"/>
    <property type="match status" value="1"/>
</dbReference>
<dbReference type="InterPro" id="IPR000792">
    <property type="entry name" value="Tscrpt_reg_LuxR_C"/>
</dbReference>
<dbReference type="Gene3D" id="1.10.10.10">
    <property type="entry name" value="Winged helix-like DNA-binding domain superfamily/Winged helix DNA-binding domain"/>
    <property type="match status" value="1"/>
</dbReference>
<dbReference type="InterPro" id="IPR011990">
    <property type="entry name" value="TPR-like_helical_dom_sf"/>
</dbReference>
<evidence type="ECO:0000259" key="4">
    <source>
        <dbReference type="PROSITE" id="PS50043"/>
    </source>
</evidence>
<dbReference type="EMBL" id="BAHC01000092">
    <property type="protein sequence ID" value="GAB90265.1"/>
    <property type="molecule type" value="Genomic_DNA"/>
</dbReference>
<evidence type="ECO:0000313" key="5">
    <source>
        <dbReference type="EMBL" id="GAB90265.1"/>
    </source>
</evidence>
<dbReference type="Gene3D" id="1.25.40.10">
    <property type="entry name" value="Tetratricopeptide repeat domain"/>
    <property type="match status" value="1"/>
</dbReference>
<dbReference type="RefSeq" id="WP_006332959.1">
    <property type="nucleotide sequence ID" value="NZ_BAHC01000092.1"/>
</dbReference>
<dbReference type="AlphaFoldDB" id="K6VTN2"/>
<gene>
    <name evidence="5" type="ORF">GORHZ_092_00140</name>
</gene>
<keyword evidence="6" id="KW-1185">Reference proteome</keyword>
<organism evidence="5 6">
    <name type="scientific">Gordonia rhizosphera NBRC 16068</name>
    <dbReference type="NCBI Taxonomy" id="1108045"/>
    <lineage>
        <taxon>Bacteria</taxon>
        <taxon>Bacillati</taxon>
        <taxon>Actinomycetota</taxon>
        <taxon>Actinomycetes</taxon>
        <taxon>Mycobacteriales</taxon>
        <taxon>Gordoniaceae</taxon>
        <taxon>Gordonia</taxon>
    </lineage>
</organism>
<evidence type="ECO:0000256" key="3">
    <source>
        <dbReference type="ARBA" id="ARBA00023163"/>
    </source>
</evidence>
<dbReference type="PROSITE" id="PS00622">
    <property type="entry name" value="HTH_LUXR_1"/>
    <property type="match status" value="1"/>
</dbReference>
<comment type="caution">
    <text evidence="5">The sequence shown here is derived from an EMBL/GenBank/DDBJ whole genome shotgun (WGS) entry which is preliminary data.</text>
</comment>
<keyword evidence="1" id="KW-0805">Transcription regulation</keyword>
<sequence>MTQIAYAAVILDDADTAGKVFDRLGFLRDDYGPGGGVSSLGAFARVLGDLARIAGRVDQAIELYENAIVMNTRLGARPYVALSRLGLAIALAGRDADGDTKRATALARSAAEECRRLDLPGHLRTATDLLQVIDRRAAPTPPENPLSKRENEVAALVADGLSNRDIAGRLYLSERTVEAHVRSILTKLGFVNRTEVAAWVVRTTSGA</sequence>
<dbReference type="GO" id="GO:0006355">
    <property type="term" value="P:regulation of DNA-templated transcription"/>
    <property type="evidence" value="ECO:0007669"/>
    <property type="project" value="InterPro"/>
</dbReference>